<feature type="region of interest" description="Disordered" evidence="1">
    <location>
        <begin position="1"/>
        <end position="26"/>
    </location>
</feature>
<organism evidence="3 4">
    <name type="scientific">Gossypium lobatum</name>
    <dbReference type="NCBI Taxonomy" id="34289"/>
    <lineage>
        <taxon>Eukaryota</taxon>
        <taxon>Viridiplantae</taxon>
        <taxon>Streptophyta</taxon>
        <taxon>Embryophyta</taxon>
        <taxon>Tracheophyta</taxon>
        <taxon>Spermatophyta</taxon>
        <taxon>Magnoliopsida</taxon>
        <taxon>eudicotyledons</taxon>
        <taxon>Gunneridae</taxon>
        <taxon>Pentapetalae</taxon>
        <taxon>rosids</taxon>
        <taxon>malvids</taxon>
        <taxon>Malvales</taxon>
        <taxon>Malvaceae</taxon>
        <taxon>Malvoideae</taxon>
        <taxon>Gossypium</taxon>
    </lineage>
</organism>
<dbReference type="Proteomes" id="UP000593572">
    <property type="component" value="Unassembled WGS sequence"/>
</dbReference>
<gene>
    <name evidence="3" type="ORF">Golob_003527</name>
</gene>
<dbReference type="AlphaFoldDB" id="A0A7J8MYV4"/>
<feature type="compositionally biased region" description="Polar residues" evidence="1">
    <location>
        <begin position="1"/>
        <end position="17"/>
    </location>
</feature>
<comment type="caution">
    <text evidence="3">The sequence shown here is derived from an EMBL/GenBank/DDBJ whole genome shotgun (WGS) entry which is preliminary data.</text>
</comment>
<evidence type="ECO:0000256" key="1">
    <source>
        <dbReference type="SAM" id="MobiDB-lite"/>
    </source>
</evidence>
<proteinExistence type="predicted"/>
<keyword evidence="4" id="KW-1185">Reference proteome</keyword>
<feature type="transmembrane region" description="Helical" evidence="2">
    <location>
        <begin position="165"/>
        <end position="185"/>
    </location>
</feature>
<reference evidence="3 4" key="1">
    <citation type="journal article" date="2019" name="Genome Biol. Evol.">
        <title>Insights into the evolution of the New World diploid cottons (Gossypium, subgenus Houzingenia) based on genome sequencing.</title>
        <authorList>
            <person name="Grover C.E."/>
            <person name="Arick M.A. 2nd"/>
            <person name="Thrash A."/>
            <person name="Conover J.L."/>
            <person name="Sanders W.S."/>
            <person name="Peterson D.G."/>
            <person name="Frelichowski J.E."/>
            <person name="Scheffler J.A."/>
            <person name="Scheffler B.E."/>
            <person name="Wendel J.F."/>
        </authorList>
    </citation>
    <scope>NUCLEOTIDE SEQUENCE [LARGE SCALE GENOMIC DNA]</scope>
    <source>
        <strain evidence="3">157</strain>
        <tissue evidence="3">Leaf</tissue>
    </source>
</reference>
<evidence type="ECO:0000313" key="3">
    <source>
        <dbReference type="EMBL" id="MBA0569824.1"/>
    </source>
</evidence>
<accession>A0A7J8MYV4</accession>
<feature type="non-terminal residue" evidence="3">
    <location>
        <position position="1"/>
    </location>
</feature>
<dbReference type="PANTHER" id="PTHR34567">
    <property type="entry name" value="FK506-BINDING-LIKE PROTEIN"/>
    <property type="match status" value="1"/>
</dbReference>
<sequence length="273" mass="31541">GSYCQRGNNRQLSYSRQRTTHPKPEPLPTWEKTFCIEVGAMPWERFVELKKNLYEHDKVFEWDDSAGLTAFQEAKQRFWEIYHGFPCENKLPSNAADLYIEDVDWNSEIDPKLFSEIKSLTDDEDGEKHNVKEMDWFSIPLDKIQATGWDEYEEPAPRLPSIVSVGNAFLVSGATVATLLMLGFLHARRLYDDKKVEEAWEKGVVLCDISEARRAHTFTSCLFPVNEHAARTIKNLYVENDRVNPMCQCVQLVGLKDATWERKIDDMISGRSL</sequence>
<evidence type="ECO:0000256" key="2">
    <source>
        <dbReference type="SAM" id="Phobius"/>
    </source>
</evidence>
<dbReference type="PANTHER" id="PTHR34567:SF7">
    <property type="entry name" value="PENTATRICOPEPTIDE REPEAT-CONTAINING-LIKE PROTEIN"/>
    <property type="match status" value="1"/>
</dbReference>
<dbReference type="EMBL" id="JABEZX010000011">
    <property type="protein sequence ID" value="MBA0569824.1"/>
    <property type="molecule type" value="Genomic_DNA"/>
</dbReference>
<keyword evidence="2" id="KW-0472">Membrane</keyword>
<name>A0A7J8MYV4_9ROSI</name>
<protein>
    <submittedName>
        <fullName evidence="3">Uncharacterized protein</fullName>
    </submittedName>
</protein>
<keyword evidence="2" id="KW-0812">Transmembrane</keyword>
<evidence type="ECO:0000313" key="4">
    <source>
        <dbReference type="Proteomes" id="UP000593572"/>
    </source>
</evidence>
<keyword evidence="2" id="KW-1133">Transmembrane helix</keyword>